<dbReference type="Proteomes" id="UP001469365">
    <property type="component" value="Unassembled WGS sequence"/>
</dbReference>
<reference evidence="2 3" key="1">
    <citation type="submission" date="2024-04" db="EMBL/GenBank/DDBJ databases">
        <title>draft genome sequnece of Paenibacillus filicis.</title>
        <authorList>
            <person name="Kim D.-U."/>
        </authorList>
    </citation>
    <scope>NUCLEOTIDE SEQUENCE [LARGE SCALE GENOMIC DNA]</scope>
    <source>
        <strain evidence="2 3">KACC14197</strain>
    </source>
</reference>
<dbReference type="Pfam" id="PF08113">
    <property type="entry name" value="CoxIIa"/>
    <property type="match status" value="1"/>
</dbReference>
<feature type="transmembrane region" description="Helical" evidence="1">
    <location>
        <begin position="27"/>
        <end position="51"/>
    </location>
</feature>
<protein>
    <submittedName>
        <fullName evidence="2">Cytochrome c oxidase subunit 2A</fullName>
    </submittedName>
</protein>
<keyword evidence="1" id="KW-1133">Transmembrane helix</keyword>
<evidence type="ECO:0000313" key="2">
    <source>
        <dbReference type="EMBL" id="MEK8127584.1"/>
    </source>
</evidence>
<evidence type="ECO:0000256" key="1">
    <source>
        <dbReference type="SAM" id="Phobius"/>
    </source>
</evidence>
<organism evidence="2 3">
    <name type="scientific">Paenibacillus filicis</name>
    <dbReference type="NCBI Taxonomy" id="669464"/>
    <lineage>
        <taxon>Bacteria</taxon>
        <taxon>Bacillati</taxon>
        <taxon>Bacillota</taxon>
        <taxon>Bacilli</taxon>
        <taxon>Bacillales</taxon>
        <taxon>Paenibacillaceae</taxon>
        <taxon>Paenibacillus</taxon>
    </lineage>
</organism>
<keyword evidence="3" id="KW-1185">Reference proteome</keyword>
<comment type="caution">
    <text evidence="2">The sequence shown here is derived from an EMBL/GenBank/DDBJ whole genome shotgun (WGS) entry which is preliminary data.</text>
</comment>
<dbReference type="EMBL" id="JBBPCC010000003">
    <property type="protein sequence ID" value="MEK8127584.1"/>
    <property type="molecule type" value="Genomic_DNA"/>
</dbReference>
<keyword evidence="1" id="KW-0472">Membrane</keyword>
<keyword evidence="1" id="KW-0812">Transmembrane</keyword>
<evidence type="ECO:0000313" key="3">
    <source>
        <dbReference type="Proteomes" id="UP001469365"/>
    </source>
</evidence>
<dbReference type="InterPro" id="IPR012538">
    <property type="entry name" value="Cyt_c_oxidase_su2a"/>
</dbReference>
<dbReference type="RefSeq" id="WP_341414646.1">
    <property type="nucleotide sequence ID" value="NZ_JBBPCC010000003.1"/>
</dbReference>
<dbReference type="SUPFAM" id="SSF81473">
    <property type="entry name" value="Bacterial ba3 type cytochrome c oxidase subunit IIa"/>
    <property type="match status" value="1"/>
</dbReference>
<sequence length="53" mass="5928">MAKLQDTERHVEKPAQETRNEPVLKGAFASVMLLGLFLVISWVGVFLLFLARG</sequence>
<dbReference type="InterPro" id="IPR036246">
    <property type="entry name" value="Cyt_c_oxidase_su2a_ba3"/>
</dbReference>
<name>A0ABU9DFB9_9BACL</name>
<gene>
    <name evidence="2" type="ORF">WMW72_06605</name>
</gene>
<proteinExistence type="predicted"/>
<accession>A0ABU9DFB9</accession>